<keyword evidence="1" id="KW-0812">Transmembrane</keyword>
<evidence type="ECO:0000259" key="2">
    <source>
        <dbReference type="Pfam" id="PF01526"/>
    </source>
</evidence>
<accession>A0AAX0WZW8</accession>
<organism evidence="3 4">
    <name type="scientific">Legionella anisa</name>
    <dbReference type="NCBI Taxonomy" id="28082"/>
    <lineage>
        <taxon>Bacteria</taxon>
        <taxon>Pseudomonadati</taxon>
        <taxon>Pseudomonadota</taxon>
        <taxon>Gammaproteobacteria</taxon>
        <taxon>Legionellales</taxon>
        <taxon>Legionellaceae</taxon>
        <taxon>Legionella</taxon>
    </lineage>
</organism>
<dbReference type="GO" id="GO:0006313">
    <property type="term" value="P:DNA transposition"/>
    <property type="evidence" value="ECO:0007669"/>
    <property type="project" value="InterPro"/>
</dbReference>
<dbReference type="AlphaFoldDB" id="A0AAX0WZW8"/>
<keyword evidence="4" id="KW-1185">Reference proteome</keyword>
<comment type="caution">
    <text evidence="3">The sequence shown here is derived from an EMBL/GenBank/DDBJ whole genome shotgun (WGS) entry which is preliminary data.</text>
</comment>
<reference evidence="3" key="1">
    <citation type="submission" date="2017-12" db="EMBL/GenBank/DDBJ databases">
        <title>FDA dAtabase for Regulatory Grade micrObial Sequences (FDA-ARGOS): Supporting development and validation of Infectious Disease Dx tests.</title>
        <authorList>
            <person name="Kerrigan L."/>
            <person name="Tallon L.J."/>
            <person name="Sadzewicz L."/>
            <person name="Sengamalay N."/>
            <person name="Ott S."/>
            <person name="Godinez A."/>
            <person name="Nagaraj S."/>
            <person name="Vavikolanu K."/>
            <person name="Vyas G."/>
            <person name="Nadendla S."/>
            <person name="Aluvathingal J."/>
            <person name="Sichtig H."/>
        </authorList>
    </citation>
    <scope>NUCLEOTIDE SEQUENCE [LARGE SCALE GENOMIC DNA]</scope>
    <source>
        <strain evidence="3">FDAARGOS_200</strain>
    </source>
</reference>
<dbReference type="EMBL" id="NBTX02000001">
    <property type="protein sequence ID" value="PNL73949.1"/>
    <property type="molecule type" value="Genomic_DNA"/>
</dbReference>
<keyword evidence="1" id="KW-1133">Transmembrane helix</keyword>
<dbReference type="InterPro" id="IPR002513">
    <property type="entry name" value="Tn3_Tnp_DDE_dom"/>
</dbReference>
<evidence type="ECO:0000313" key="3">
    <source>
        <dbReference type="EMBL" id="PNL73949.1"/>
    </source>
</evidence>
<gene>
    <name evidence="3" type="ORF">A6J39_000360</name>
</gene>
<proteinExistence type="predicted"/>
<keyword evidence="1" id="KW-0472">Membrane</keyword>
<evidence type="ECO:0000256" key="1">
    <source>
        <dbReference type="SAM" id="Phobius"/>
    </source>
</evidence>
<dbReference type="Pfam" id="PF01526">
    <property type="entry name" value="DDE_Tnp_Tn3"/>
    <property type="match status" value="1"/>
</dbReference>
<evidence type="ECO:0000313" key="4">
    <source>
        <dbReference type="Proteomes" id="UP000192511"/>
    </source>
</evidence>
<feature type="domain" description="Tn3 transposase DDE" evidence="2">
    <location>
        <begin position="16"/>
        <end position="68"/>
    </location>
</feature>
<protein>
    <recommendedName>
        <fullName evidence="2">Tn3 transposase DDE domain-containing protein</fullName>
    </recommendedName>
</protein>
<feature type="transmembrane region" description="Helical" evidence="1">
    <location>
        <begin position="16"/>
        <end position="36"/>
    </location>
</feature>
<dbReference type="GO" id="GO:0004803">
    <property type="term" value="F:transposase activity"/>
    <property type="evidence" value="ECO:0007669"/>
    <property type="project" value="InterPro"/>
</dbReference>
<sequence>MRGLLKIICKGSKRKLLILAANAVILHIVANMTVVINEMKVGGYKISPEMLNALSPYHTSHLNRFGVFPLTGNREKLRVGFKLQ</sequence>
<dbReference type="Proteomes" id="UP000192511">
    <property type="component" value="Unassembled WGS sequence"/>
</dbReference>
<name>A0AAX0WZW8_9GAMM</name>